<evidence type="ECO:0000256" key="7">
    <source>
        <dbReference type="ARBA" id="ARBA00023136"/>
    </source>
</evidence>
<keyword evidence="7 9" id="KW-0472">Membrane</keyword>
<evidence type="ECO:0000256" key="9">
    <source>
        <dbReference type="SAM" id="Phobius"/>
    </source>
</evidence>
<gene>
    <name evidence="11" type="ORF">SAMN04490247_2258</name>
</gene>
<keyword evidence="6 9" id="KW-1133">Transmembrane helix</keyword>
<keyword evidence="12" id="KW-1185">Reference proteome</keyword>
<comment type="subcellular location">
    <subcellularLocation>
        <location evidence="1">Cell inner membrane</location>
        <topology evidence="1">Multi-pass membrane protein</topology>
    </subcellularLocation>
</comment>
<name>A0A1G8UGV1_9BACI</name>
<evidence type="ECO:0000256" key="6">
    <source>
        <dbReference type="ARBA" id="ARBA00022989"/>
    </source>
</evidence>
<keyword evidence="2" id="KW-0813">Transport</keyword>
<dbReference type="GO" id="GO:0005886">
    <property type="term" value="C:plasma membrane"/>
    <property type="evidence" value="ECO:0007669"/>
    <property type="project" value="UniProtKB-SubCell"/>
</dbReference>
<dbReference type="PANTHER" id="PTHR35011">
    <property type="entry name" value="2,3-DIKETO-L-GULONATE TRAP TRANSPORTER SMALL PERMEASE PROTEIN YIAM"/>
    <property type="match status" value="1"/>
</dbReference>
<evidence type="ECO:0000256" key="3">
    <source>
        <dbReference type="ARBA" id="ARBA00022475"/>
    </source>
</evidence>
<dbReference type="GO" id="GO:0015740">
    <property type="term" value="P:C4-dicarboxylate transport"/>
    <property type="evidence" value="ECO:0007669"/>
    <property type="project" value="TreeGrafter"/>
</dbReference>
<dbReference type="Pfam" id="PF04290">
    <property type="entry name" value="DctQ"/>
    <property type="match status" value="1"/>
</dbReference>
<evidence type="ECO:0000313" key="11">
    <source>
        <dbReference type="EMBL" id="SDJ53043.1"/>
    </source>
</evidence>
<dbReference type="PANTHER" id="PTHR35011:SF2">
    <property type="entry name" value="2,3-DIKETO-L-GULONATE TRAP TRANSPORTER SMALL PERMEASE PROTEIN YIAM"/>
    <property type="match status" value="1"/>
</dbReference>
<dbReference type="STRING" id="86666.SAMN04490247_2258"/>
<keyword evidence="5 9" id="KW-0812">Transmembrane</keyword>
<feature type="transmembrane region" description="Helical" evidence="9">
    <location>
        <begin position="12"/>
        <end position="34"/>
    </location>
</feature>
<dbReference type="GO" id="GO:0022857">
    <property type="term" value="F:transmembrane transporter activity"/>
    <property type="evidence" value="ECO:0007669"/>
    <property type="project" value="TreeGrafter"/>
</dbReference>
<dbReference type="EMBL" id="FNEV01000006">
    <property type="protein sequence ID" value="SDJ53043.1"/>
    <property type="molecule type" value="Genomic_DNA"/>
</dbReference>
<sequence>MVHMKILKKIEESTIALGLLAVTALLFVNIILRYVFSANTTWAEEFIRYVMIWITFIGAGVCFRKGLHVGVDFVLDLLKGKAKKGLELFIALASVIFMVLLVWYSIQLVSFTRQTGQITPSLQIPLYYIYLAIPVGAALSLLHLSIRIVNILRNKPHIEETPEDILQE</sequence>
<dbReference type="AlphaFoldDB" id="A0A1G8UGV1"/>
<proteinExistence type="inferred from homology"/>
<evidence type="ECO:0000313" key="12">
    <source>
        <dbReference type="Proteomes" id="UP000199225"/>
    </source>
</evidence>
<feature type="transmembrane region" description="Helical" evidence="9">
    <location>
        <begin position="46"/>
        <end position="67"/>
    </location>
</feature>
<feature type="transmembrane region" description="Helical" evidence="9">
    <location>
        <begin position="126"/>
        <end position="146"/>
    </location>
</feature>
<dbReference type="InterPro" id="IPR007387">
    <property type="entry name" value="TRAP_DctQ"/>
</dbReference>
<keyword evidence="3" id="KW-1003">Cell membrane</keyword>
<organism evidence="11 12">
    <name type="scientific">Salimicrobium halophilum</name>
    <dbReference type="NCBI Taxonomy" id="86666"/>
    <lineage>
        <taxon>Bacteria</taxon>
        <taxon>Bacillati</taxon>
        <taxon>Bacillota</taxon>
        <taxon>Bacilli</taxon>
        <taxon>Bacillales</taxon>
        <taxon>Bacillaceae</taxon>
        <taxon>Salimicrobium</taxon>
    </lineage>
</organism>
<evidence type="ECO:0000256" key="5">
    <source>
        <dbReference type="ARBA" id="ARBA00022692"/>
    </source>
</evidence>
<feature type="domain" description="Tripartite ATP-independent periplasmic transporters DctQ component" evidence="10">
    <location>
        <begin position="23"/>
        <end position="153"/>
    </location>
</feature>
<protein>
    <submittedName>
        <fullName evidence="11">C4-dicarboxylate transporter, DctQ subunit</fullName>
    </submittedName>
</protein>
<dbReference type="Proteomes" id="UP000199225">
    <property type="component" value="Unassembled WGS sequence"/>
</dbReference>
<evidence type="ECO:0000259" key="10">
    <source>
        <dbReference type="Pfam" id="PF04290"/>
    </source>
</evidence>
<comment type="similarity">
    <text evidence="8">Belongs to the TRAP transporter small permease family.</text>
</comment>
<keyword evidence="4" id="KW-0997">Cell inner membrane</keyword>
<evidence type="ECO:0000256" key="8">
    <source>
        <dbReference type="ARBA" id="ARBA00038436"/>
    </source>
</evidence>
<dbReference type="InterPro" id="IPR055348">
    <property type="entry name" value="DctQ"/>
</dbReference>
<evidence type="ECO:0000256" key="4">
    <source>
        <dbReference type="ARBA" id="ARBA00022519"/>
    </source>
</evidence>
<reference evidence="12" key="1">
    <citation type="submission" date="2016-10" db="EMBL/GenBank/DDBJ databases">
        <authorList>
            <person name="Varghese N."/>
            <person name="Submissions S."/>
        </authorList>
    </citation>
    <scope>NUCLEOTIDE SEQUENCE [LARGE SCALE GENOMIC DNA]</scope>
    <source>
        <strain evidence="12">DSM 4771</strain>
    </source>
</reference>
<evidence type="ECO:0000256" key="1">
    <source>
        <dbReference type="ARBA" id="ARBA00004429"/>
    </source>
</evidence>
<feature type="transmembrane region" description="Helical" evidence="9">
    <location>
        <begin position="88"/>
        <end position="106"/>
    </location>
</feature>
<accession>A0A1G8UGV1</accession>
<evidence type="ECO:0000256" key="2">
    <source>
        <dbReference type="ARBA" id="ARBA00022448"/>
    </source>
</evidence>